<accession>A0A1G8SR56</accession>
<dbReference type="EC" id="1.5.1.3" evidence="3 7"/>
<dbReference type="Gene3D" id="3.40.430.10">
    <property type="entry name" value="Dihydrofolate Reductase, subunit A"/>
    <property type="match status" value="1"/>
</dbReference>
<evidence type="ECO:0000256" key="3">
    <source>
        <dbReference type="ARBA" id="ARBA00012856"/>
    </source>
</evidence>
<comment type="function">
    <text evidence="7">Key enzyme in folate metabolism. Catalyzes an essential reaction for de novo glycine and purine synthesis, and for DNA precursor synthesis.</text>
</comment>
<comment type="catalytic activity">
    <reaction evidence="7">
        <text>(6S)-5,6,7,8-tetrahydrofolate + NADP(+) = 7,8-dihydrofolate + NADPH + H(+)</text>
        <dbReference type="Rhea" id="RHEA:15009"/>
        <dbReference type="ChEBI" id="CHEBI:15378"/>
        <dbReference type="ChEBI" id="CHEBI:57451"/>
        <dbReference type="ChEBI" id="CHEBI:57453"/>
        <dbReference type="ChEBI" id="CHEBI:57783"/>
        <dbReference type="ChEBI" id="CHEBI:58349"/>
        <dbReference type="EC" id="1.5.1.3"/>
    </reaction>
</comment>
<dbReference type="RefSeq" id="WP_031577452.1">
    <property type="nucleotide sequence ID" value="NZ_DAMAXS010000026.1"/>
</dbReference>
<evidence type="ECO:0000313" key="10">
    <source>
        <dbReference type="Proteomes" id="UP000183255"/>
    </source>
</evidence>
<evidence type="ECO:0000313" key="9">
    <source>
        <dbReference type="EMBL" id="SDJ31719.1"/>
    </source>
</evidence>
<reference evidence="9 10" key="1">
    <citation type="submission" date="2016-10" db="EMBL/GenBank/DDBJ databases">
        <authorList>
            <person name="de Groot N.N."/>
        </authorList>
    </citation>
    <scope>NUCLEOTIDE SEQUENCE [LARGE SCALE GENOMIC DNA]</scope>
    <source>
        <strain evidence="9 10">CGMCC 1.5058</strain>
    </source>
</reference>
<evidence type="ECO:0000256" key="6">
    <source>
        <dbReference type="ARBA" id="ARBA00023002"/>
    </source>
</evidence>
<dbReference type="EMBL" id="FNDZ01000013">
    <property type="protein sequence ID" value="SDJ31719.1"/>
    <property type="molecule type" value="Genomic_DNA"/>
</dbReference>
<dbReference type="PANTHER" id="PTHR48069">
    <property type="entry name" value="DIHYDROFOLATE REDUCTASE"/>
    <property type="match status" value="1"/>
</dbReference>
<dbReference type="GO" id="GO:0046452">
    <property type="term" value="P:dihydrofolate metabolic process"/>
    <property type="evidence" value="ECO:0007669"/>
    <property type="project" value="TreeGrafter"/>
</dbReference>
<dbReference type="Pfam" id="PF00186">
    <property type="entry name" value="DHFR_1"/>
    <property type="match status" value="1"/>
</dbReference>
<evidence type="ECO:0000256" key="1">
    <source>
        <dbReference type="ARBA" id="ARBA00004903"/>
    </source>
</evidence>
<dbReference type="PIRSF" id="PIRSF000194">
    <property type="entry name" value="DHFR"/>
    <property type="match status" value="1"/>
</dbReference>
<dbReference type="AlphaFoldDB" id="A0A1G8SR56"/>
<dbReference type="GO" id="GO:0046655">
    <property type="term" value="P:folic acid metabolic process"/>
    <property type="evidence" value="ECO:0007669"/>
    <property type="project" value="TreeGrafter"/>
</dbReference>
<dbReference type="UniPathway" id="UPA00077">
    <property type="reaction ID" value="UER00158"/>
</dbReference>
<sequence length="163" mass="19027">MLSLIVATTEDGVIGKEGTLAWRIPKDLQYFKKMTMGKTMVMGRKTFESLPGMLPGRKHVVLTRNRDLSFPEGVEVLHDLEEVMKYKEYPEEVMIIGGGELFNYFLPHCEKLYITYVKKEFQGDTYFPLEKLKDFTEVNRETMLDEHSGIELDFTVYQKKEKI</sequence>
<dbReference type="PANTHER" id="PTHR48069:SF3">
    <property type="entry name" value="DIHYDROFOLATE REDUCTASE"/>
    <property type="match status" value="1"/>
</dbReference>
<gene>
    <name evidence="9" type="ORF">SAMN05421804_11350</name>
</gene>
<evidence type="ECO:0000259" key="8">
    <source>
        <dbReference type="PROSITE" id="PS51330"/>
    </source>
</evidence>
<dbReference type="GO" id="GO:0004146">
    <property type="term" value="F:dihydrofolate reductase activity"/>
    <property type="evidence" value="ECO:0007669"/>
    <property type="project" value="UniProtKB-EC"/>
</dbReference>
<dbReference type="CDD" id="cd00209">
    <property type="entry name" value="DHFR"/>
    <property type="match status" value="1"/>
</dbReference>
<feature type="domain" description="DHFR" evidence="8">
    <location>
        <begin position="1"/>
        <end position="159"/>
    </location>
</feature>
<dbReference type="GO" id="GO:0050661">
    <property type="term" value="F:NADP binding"/>
    <property type="evidence" value="ECO:0007669"/>
    <property type="project" value="InterPro"/>
</dbReference>
<dbReference type="PROSITE" id="PS51330">
    <property type="entry name" value="DHFR_2"/>
    <property type="match status" value="1"/>
</dbReference>
<dbReference type="InterPro" id="IPR024072">
    <property type="entry name" value="DHFR-like_dom_sf"/>
</dbReference>
<dbReference type="GO" id="GO:0005829">
    <property type="term" value="C:cytosol"/>
    <property type="evidence" value="ECO:0007669"/>
    <property type="project" value="TreeGrafter"/>
</dbReference>
<evidence type="ECO:0000256" key="4">
    <source>
        <dbReference type="ARBA" id="ARBA00022563"/>
    </source>
</evidence>
<evidence type="ECO:0000256" key="7">
    <source>
        <dbReference type="PIRNR" id="PIRNR000194"/>
    </source>
</evidence>
<dbReference type="Proteomes" id="UP000183255">
    <property type="component" value="Unassembled WGS sequence"/>
</dbReference>
<dbReference type="GO" id="GO:0046654">
    <property type="term" value="P:tetrahydrofolate biosynthetic process"/>
    <property type="evidence" value="ECO:0007669"/>
    <property type="project" value="UniProtKB-UniPathway"/>
</dbReference>
<dbReference type="GO" id="GO:0006730">
    <property type="term" value="P:one-carbon metabolic process"/>
    <property type="evidence" value="ECO:0007669"/>
    <property type="project" value="UniProtKB-KW"/>
</dbReference>
<organism evidence="9 10">
    <name type="scientific">Proteiniclasticum ruminis</name>
    <dbReference type="NCBI Taxonomy" id="398199"/>
    <lineage>
        <taxon>Bacteria</taxon>
        <taxon>Bacillati</taxon>
        <taxon>Bacillota</taxon>
        <taxon>Clostridia</taxon>
        <taxon>Eubacteriales</taxon>
        <taxon>Clostridiaceae</taxon>
        <taxon>Proteiniclasticum</taxon>
    </lineage>
</organism>
<dbReference type="InterPro" id="IPR001796">
    <property type="entry name" value="DHFR_dom"/>
</dbReference>
<proteinExistence type="inferred from homology"/>
<keyword evidence="5 7" id="KW-0521">NADP</keyword>
<evidence type="ECO:0000256" key="2">
    <source>
        <dbReference type="ARBA" id="ARBA00009539"/>
    </source>
</evidence>
<name>A0A1G8SR56_9CLOT</name>
<dbReference type="SUPFAM" id="SSF53597">
    <property type="entry name" value="Dihydrofolate reductase-like"/>
    <property type="match status" value="1"/>
</dbReference>
<dbReference type="PRINTS" id="PR00070">
    <property type="entry name" value="DHFR"/>
</dbReference>
<comment type="pathway">
    <text evidence="1 7">Cofactor biosynthesis; tetrahydrofolate biosynthesis; 5,6,7,8-tetrahydrofolate from 7,8-dihydrofolate: step 1/1.</text>
</comment>
<dbReference type="InterPro" id="IPR012259">
    <property type="entry name" value="DHFR"/>
</dbReference>
<keyword evidence="4 7" id="KW-0554">One-carbon metabolism</keyword>
<comment type="similarity">
    <text evidence="2 7">Belongs to the dihydrofolate reductase family.</text>
</comment>
<keyword evidence="6 7" id="KW-0560">Oxidoreductase</keyword>
<evidence type="ECO:0000256" key="5">
    <source>
        <dbReference type="ARBA" id="ARBA00022857"/>
    </source>
</evidence>
<protein>
    <recommendedName>
        <fullName evidence="3 7">Dihydrofolate reductase</fullName>
        <ecNumber evidence="3 7">1.5.1.3</ecNumber>
    </recommendedName>
</protein>